<keyword evidence="1" id="KW-0472">Membrane</keyword>
<dbReference type="InterPro" id="IPR048136">
    <property type="entry name" value="STM3941-like"/>
</dbReference>
<dbReference type="EMBL" id="FMYM01000002">
    <property type="protein sequence ID" value="SDB87023.1"/>
    <property type="molecule type" value="Genomic_DNA"/>
</dbReference>
<evidence type="ECO:0000313" key="3">
    <source>
        <dbReference type="Proteomes" id="UP000242662"/>
    </source>
</evidence>
<proteinExistence type="predicted"/>
<dbReference type="Proteomes" id="UP000242662">
    <property type="component" value="Unassembled WGS sequence"/>
</dbReference>
<organism evidence="2 3">
    <name type="scientific">Shouchella lonarensis</name>
    <dbReference type="NCBI Taxonomy" id="1464122"/>
    <lineage>
        <taxon>Bacteria</taxon>
        <taxon>Bacillati</taxon>
        <taxon>Bacillota</taxon>
        <taxon>Bacilli</taxon>
        <taxon>Bacillales</taxon>
        <taxon>Bacillaceae</taxon>
        <taxon>Shouchella</taxon>
    </lineage>
</organism>
<dbReference type="AlphaFoldDB" id="A0A1G6GYR3"/>
<name>A0A1G6GYR3_9BACI</name>
<evidence type="ECO:0000256" key="1">
    <source>
        <dbReference type="SAM" id="Phobius"/>
    </source>
</evidence>
<keyword evidence="1" id="KW-1133">Transmembrane helix</keyword>
<feature type="transmembrane region" description="Helical" evidence="1">
    <location>
        <begin position="62"/>
        <end position="82"/>
    </location>
</feature>
<dbReference type="RefSeq" id="WP_090774737.1">
    <property type="nucleotide sequence ID" value="NZ_FMYM01000002.1"/>
</dbReference>
<reference evidence="3" key="1">
    <citation type="submission" date="2016-09" db="EMBL/GenBank/DDBJ databases">
        <authorList>
            <person name="Varghese N."/>
            <person name="Submissions S."/>
        </authorList>
    </citation>
    <scope>NUCLEOTIDE SEQUENCE [LARGE SCALE GENOMIC DNA]</scope>
    <source>
        <strain evidence="3">25nlg</strain>
    </source>
</reference>
<dbReference type="STRING" id="1464122.SAMN05421737_102159"/>
<gene>
    <name evidence="2" type="ORF">SAMN05421737_102159</name>
</gene>
<keyword evidence="1" id="KW-0812">Transmembrane</keyword>
<sequence length="189" mass="20804">MSNTSQTNTTKDSMIIYPGKGRTLLFLILSIGFLAGLVWAVFNRESIEEGAMGITTATAPLIPVIAAIGIPFFSICTGYLVYRLIKPKPSLRIDKEGIYENASLAGVGLIRWDEIERIGMYSLVGQKMIGIVPKDFDTFLQRQNGVKRAFSSMNKKKEIPISIPQGASDVPLESVLAFVEQFIDKEKIG</sequence>
<dbReference type="OrthoDB" id="4764283at2"/>
<dbReference type="NCBIfam" id="NF041635">
    <property type="entry name" value="STM3941_fam"/>
    <property type="match status" value="1"/>
</dbReference>
<accession>A0A1G6GYR3</accession>
<protein>
    <submittedName>
        <fullName evidence="2">Uncharacterized protein</fullName>
    </submittedName>
</protein>
<feature type="transmembrane region" description="Helical" evidence="1">
    <location>
        <begin position="24"/>
        <end position="42"/>
    </location>
</feature>
<evidence type="ECO:0000313" key="2">
    <source>
        <dbReference type="EMBL" id="SDB87023.1"/>
    </source>
</evidence>
<keyword evidence="3" id="KW-1185">Reference proteome</keyword>